<feature type="domain" description="MurNAc-LAA" evidence="6">
    <location>
        <begin position="257"/>
        <end position="411"/>
    </location>
</feature>
<evidence type="ECO:0000259" key="6">
    <source>
        <dbReference type="SMART" id="SM00646"/>
    </source>
</evidence>
<sequence length="423" mass="46389">MAAWPFPTVTRRMVMLGAAATAALGGVLRPSEAWAAVRASAVRLGNHQEFTRFVLDVSQAIDFSLFTLTEPNRIVLDLPEVEWSFGEENLPPAKGVVSALRWGLFQPGQSRVVLDLVRPATVKQAFLLPPNGQAGWRFVLDLQETTAAQFLAAAGPERRIGSLKTAPEPTGGVQEAALRPAPQATQPPRDPNRPKVIVLDPGHGGVDPGAIGASGVYEKNITLAAAREFRDILQKSGRFKVVLTRDRDIFLPLRDRFEVARRHDADLFISLHADSIKNPAVRGLSVYTLSEKASDSEAAALADKENKADIIAGIDLSHESVEVTNILIDLAQRETMNLSSRIAEQLIDELQRDVKLLRQSHRFAGFAVLKAPDVPSILVEMGYLSNADEERLLRQAAYRAKLGKALERTLDGFFSRTQKAYRP</sequence>
<dbReference type="InterPro" id="IPR050695">
    <property type="entry name" value="N-acetylmuramoyl_amidase_3"/>
</dbReference>
<dbReference type="SUPFAM" id="SSF53187">
    <property type="entry name" value="Zn-dependent exopeptidases"/>
    <property type="match status" value="1"/>
</dbReference>
<dbReference type="PANTHER" id="PTHR30404:SF0">
    <property type="entry name" value="N-ACETYLMURAMOYL-L-ALANINE AMIDASE AMIC"/>
    <property type="match status" value="1"/>
</dbReference>
<dbReference type="CDD" id="cd02696">
    <property type="entry name" value="MurNAc-LAA"/>
    <property type="match status" value="1"/>
</dbReference>
<dbReference type="GO" id="GO:0008745">
    <property type="term" value="F:N-acetylmuramoyl-L-alanine amidase activity"/>
    <property type="evidence" value="ECO:0007669"/>
    <property type="project" value="UniProtKB-EC"/>
</dbReference>
<organism evidence="7 8">
    <name type="scientific">Caenispirillum bisanense</name>
    <dbReference type="NCBI Taxonomy" id="414052"/>
    <lineage>
        <taxon>Bacteria</taxon>
        <taxon>Pseudomonadati</taxon>
        <taxon>Pseudomonadota</taxon>
        <taxon>Alphaproteobacteria</taxon>
        <taxon>Rhodospirillales</taxon>
        <taxon>Novispirillaceae</taxon>
        <taxon>Caenispirillum</taxon>
    </lineage>
</organism>
<keyword evidence="5" id="KW-0732">Signal</keyword>
<dbReference type="Gene3D" id="2.60.40.3500">
    <property type="match status" value="1"/>
</dbReference>
<dbReference type="GO" id="GO:0009253">
    <property type="term" value="P:peptidoglycan catabolic process"/>
    <property type="evidence" value="ECO:0007669"/>
    <property type="project" value="InterPro"/>
</dbReference>
<gene>
    <name evidence="7" type="ORF">SAMN05421508_107167</name>
</gene>
<dbReference type="InterPro" id="IPR002508">
    <property type="entry name" value="MurNAc-LAA_cat"/>
</dbReference>
<dbReference type="EMBL" id="OCNJ01000007">
    <property type="protein sequence ID" value="SOD98040.1"/>
    <property type="molecule type" value="Genomic_DNA"/>
</dbReference>
<evidence type="ECO:0000313" key="8">
    <source>
        <dbReference type="Proteomes" id="UP000219621"/>
    </source>
</evidence>
<evidence type="ECO:0000313" key="7">
    <source>
        <dbReference type="EMBL" id="SOD98040.1"/>
    </source>
</evidence>
<evidence type="ECO:0000256" key="5">
    <source>
        <dbReference type="SAM" id="SignalP"/>
    </source>
</evidence>
<dbReference type="GO" id="GO:0030288">
    <property type="term" value="C:outer membrane-bounded periplasmic space"/>
    <property type="evidence" value="ECO:0007669"/>
    <property type="project" value="TreeGrafter"/>
</dbReference>
<dbReference type="InterPro" id="IPR021731">
    <property type="entry name" value="AMIN_dom"/>
</dbReference>
<feature type="signal peptide" evidence="5">
    <location>
        <begin position="1"/>
        <end position="35"/>
    </location>
</feature>
<dbReference type="PANTHER" id="PTHR30404">
    <property type="entry name" value="N-ACETYLMURAMOYL-L-ALANINE AMIDASE"/>
    <property type="match status" value="1"/>
</dbReference>
<dbReference type="FunFam" id="3.40.630.40:FF:000005">
    <property type="entry name" value="N-acetylmuramoyl-L-alanine amidase (AmiA)"/>
    <property type="match status" value="1"/>
</dbReference>
<evidence type="ECO:0000256" key="2">
    <source>
        <dbReference type="ARBA" id="ARBA00011901"/>
    </source>
</evidence>
<accession>A0A286GR90</accession>
<proteinExistence type="predicted"/>
<dbReference type="SMART" id="SM00646">
    <property type="entry name" value="Ami_3"/>
    <property type="match status" value="1"/>
</dbReference>
<feature type="chain" id="PRO_5012176916" description="N-acetylmuramoyl-L-alanine amidase" evidence="5">
    <location>
        <begin position="36"/>
        <end position="423"/>
    </location>
</feature>
<comment type="catalytic activity">
    <reaction evidence="1">
        <text>Hydrolyzes the link between N-acetylmuramoyl residues and L-amino acid residues in certain cell-wall glycopeptides.</text>
        <dbReference type="EC" id="3.5.1.28"/>
    </reaction>
</comment>
<dbReference type="Pfam" id="PF11741">
    <property type="entry name" value="AMIN"/>
    <property type="match status" value="1"/>
</dbReference>
<dbReference type="Proteomes" id="UP000219621">
    <property type="component" value="Unassembled WGS sequence"/>
</dbReference>
<name>A0A286GR90_9PROT</name>
<feature type="region of interest" description="Disordered" evidence="4">
    <location>
        <begin position="160"/>
        <end position="194"/>
    </location>
</feature>
<dbReference type="Pfam" id="PF01520">
    <property type="entry name" value="Amidase_3"/>
    <property type="match status" value="1"/>
</dbReference>
<evidence type="ECO:0000256" key="4">
    <source>
        <dbReference type="SAM" id="MobiDB-lite"/>
    </source>
</evidence>
<dbReference type="RefSeq" id="WP_245913504.1">
    <property type="nucleotide sequence ID" value="NZ_OCNJ01000007.1"/>
</dbReference>
<dbReference type="InterPro" id="IPR006311">
    <property type="entry name" value="TAT_signal"/>
</dbReference>
<dbReference type="PROSITE" id="PS51318">
    <property type="entry name" value="TAT"/>
    <property type="match status" value="1"/>
</dbReference>
<keyword evidence="3" id="KW-0378">Hydrolase</keyword>
<keyword evidence="8" id="KW-1185">Reference proteome</keyword>
<protein>
    <recommendedName>
        <fullName evidence="2">N-acetylmuramoyl-L-alanine amidase</fullName>
        <ecNumber evidence="2">3.5.1.28</ecNumber>
    </recommendedName>
</protein>
<evidence type="ECO:0000256" key="3">
    <source>
        <dbReference type="ARBA" id="ARBA00022801"/>
    </source>
</evidence>
<dbReference type="Gene3D" id="3.40.630.40">
    <property type="entry name" value="Zn-dependent exopeptidases"/>
    <property type="match status" value="1"/>
</dbReference>
<dbReference type="AlphaFoldDB" id="A0A286GR90"/>
<evidence type="ECO:0000256" key="1">
    <source>
        <dbReference type="ARBA" id="ARBA00001561"/>
    </source>
</evidence>
<reference evidence="7 8" key="1">
    <citation type="submission" date="2017-09" db="EMBL/GenBank/DDBJ databases">
        <authorList>
            <person name="Ehlers B."/>
            <person name="Leendertz F.H."/>
        </authorList>
    </citation>
    <scope>NUCLEOTIDE SEQUENCE [LARGE SCALE GENOMIC DNA]</scope>
    <source>
        <strain evidence="7 8">USBA 140</strain>
    </source>
</reference>
<dbReference type="EC" id="3.5.1.28" evidence="2"/>